<dbReference type="Proteomes" id="UP001151760">
    <property type="component" value="Unassembled WGS sequence"/>
</dbReference>
<reference evidence="2" key="2">
    <citation type="submission" date="2022-01" db="EMBL/GenBank/DDBJ databases">
        <authorList>
            <person name="Yamashiro T."/>
            <person name="Shiraishi A."/>
            <person name="Satake H."/>
            <person name="Nakayama K."/>
        </authorList>
    </citation>
    <scope>NUCLEOTIDE SEQUENCE</scope>
</reference>
<sequence>MARRRKMIRAGESRPEESRPAESGPAESRPAESRPAESGPAESRPAESRPTESRPPGSRPTESLRYSLITPKVTCRSPNNAMTMSLARDRHERRDNQASAKVKLDETTLYIEAASGAKKRNLYVAGSKRVDYIKDKDSGNETTGITKVNDGWEKKSMKMERKLNKLNKTLEIVCNRFNITLLDYDSDSKNTDGGDAHQKPNTSNSRAGESNSQAGEREEDDHDSRMIVSS</sequence>
<evidence type="ECO:0000313" key="3">
    <source>
        <dbReference type="Proteomes" id="UP001151760"/>
    </source>
</evidence>
<feature type="compositionally biased region" description="Basic and acidic residues" evidence="1">
    <location>
        <begin position="187"/>
        <end position="198"/>
    </location>
</feature>
<reference evidence="2" key="1">
    <citation type="journal article" date="2022" name="Int. J. Mol. Sci.">
        <title>Draft Genome of Tanacetum Coccineum: Genomic Comparison of Closely Related Tanacetum-Family Plants.</title>
        <authorList>
            <person name="Yamashiro T."/>
            <person name="Shiraishi A."/>
            <person name="Nakayama K."/>
            <person name="Satake H."/>
        </authorList>
    </citation>
    <scope>NUCLEOTIDE SEQUENCE</scope>
</reference>
<feature type="region of interest" description="Disordered" evidence="1">
    <location>
        <begin position="1"/>
        <end position="72"/>
    </location>
</feature>
<dbReference type="EMBL" id="BQNB010013136">
    <property type="protein sequence ID" value="GJT12298.1"/>
    <property type="molecule type" value="Genomic_DNA"/>
</dbReference>
<feature type="compositionally biased region" description="Basic and acidic residues" evidence="1">
    <location>
        <begin position="9"/>
        <end position="20"/>
    </location>
</feature>
<feature type="compositionally biased region" description="Polar residues" evidence="1">
    <location>
        <begin position="199"/>
        <end position="214"/>
    </location>
</feature>
<accession>A0ABQ5BEP4</accession>
<evidence type="ECO:0000313" key="2">
    <source>
        <dbReference type="EMBL" id="GJT12298.1"/>
    </source>
</evidence>
<organism evidence="2 3">
    <name type="scientific">Tanacetum coccineum</name>
    <dbReference type="NCBI Taxonomy" id="301880"/>
    <lineage>
        <taxon>Eukaryota</taxon>
        <taxon>Viridiplantae</taxon>
        <taxon>Streptophyta</taxon>
        <taxon>Embryophyta</taxon>
        <taxon>Tracheophyta</taxon>
        <taxon>Spermatophyta</taxon>
        <taxon>Magnoliopsida</taxon>
        <taxon>eudicotyledons</taxon>
        <taxon>Gunneridae</taxon>
        <taxon>Pentapetalae</taxon>
        <taxon>asterids</taxon>
        <taxon>campanulids</taxon>
        <taxon>Asterales</taxon>
        <taxon>Asteraceae</taxon>
        <taxon>Asteroideae</taxon>
        <taxon>Anthemideae</taxon>
        <taxon>Anthemidinae</taxon>
        <taxon>Tanacetum</taxon>
    </lineage>
</organism>
<feature type="region of interest" description="Disordered" evidence="1">
    <location>
        <begin position="187"/>
        <end position="230"/>
    </location>
</feature>
<gene>
    <name evidence="2" type="ORF">Tco_0859340</name>
</gene>
<keyword evidence="3" id="KW-1185">Reference proteome</keyword>
<proteinExistence type="predicted"/>
<comment type="caution">
    <text evidence="2">The sequence shown here is derived from an EMBL/GenBank/DDBJ whole genome shotgun (WGS) entry which is preliminary data.</text>
</comment>
<evidence type="ECO:0000256" key="1">
    <source>
        <dbReference type="SAM" id="MobiDB-lite"/>
    </source>
</evidence>
<name>A0ABQ5BEP4_9ASTR</name>
<protein>
    <submittedName>
        <fullName evidence="2">Uncharacterized protein</fullName>
    </submittedName>
</protein>